<dbReference type="eggNOG" id="COG4469">
    <property type="taxonomic scope" value="Bacteria"/>
</dbReference>
<evidence type="ECO:0000259" key="3">
    <source>
        <dbReference type="Pfam" id="PF25169"/>
    </source>
</evidence>
<accession>A0A0K1QK63</accession>
<dbReference type="Pfam" id="PF25167">
    <property type="entry name" value="DUF7829"/>
    <property type="match status" value="1"/>
</dbReference>
<dbReference type="InterPro" id="IPR057151">
    <property type="entry name" value="DUF7829"/>
</dbReference>
<reference evidence="4 5" key="1">
    <citation type="journal article" date="2012" name="J. Bacteriol.">
        <title>Draft genome sequence of the cyanide-utilizing bacterium Pseudomonas fluorescens strain NCIMB 11764.</title>
        <authorList>
            <person name="Vilo C.A."/>
            <person name="Benedik M.J."/>
            <person name="Kunz D.A."/>
            <person name="Dong Q."/>
        </authorList>
    </citation>
    <scope>NUCLEOTIDE SEQUENCE [LARGE SCALE GENOMIC DNA]</scope>
    <source>
        <strain evidence="4 5">NCIMB 11764</strain>
    </source>
</reference>
<proteinExistence type="predicted"/>
<name>A0A0K1QK63_PSEFL</name>
<dbReference type="EMBL" id="CP010945">
    <property type="protein sequence ID" value="AKV06098.1"/>
    <property type="molecule type" value="Genomic_DNA"/>
</dbReference>
<sequence length="474" mass="55907">MTTVISEIAELTETQKLTEIIDLDTGLSIDLQSFVCRHDREVVKARNELRRRYLVDPESPWLACELCGAAVQLVCHTDRKYYFRHMPEQENRGCPVNTKNKLTPDQILAAKYNGAKESYAHQHLKEIVRDSIIADPNFSSPRLEKIWRSSNFLERASWRKPDVQVEMNGRKFAFEIQLSTTFLSVIVERREFYRAEGGSLIWVFQSFDPSQTRRAEEDIFCNNNMNVFVVSDETLLRSRNNKRFSVDCWYPVPSYKYGLLVNEWQSEKVFVDELTFDVEDQRVYFFDYESFLADVESKRAKEETAQQLEKLRERFESFWFSERLRYDSDTPHQEVKEEWSAFKRELRAARFLGILPDSHWSPPFYSVISLMLSAKYGKPVGYGFKTLLEVTNLAFTSYKKFLRPFGLALHYYGADKTLDEQDRKGTWRKRREIIRNAMKESNPEYKQSVEYNLSIAFLLPRISDKLNPLNLNNR</sequence>
<dbReference type="Proteomes" id="UP000017175">
    <property type="component" value="Chromosome"/>
</dbReference>
<organism evidence="4 5">
    <name type="scientific">Pseudomonas fluorescens NCIMB 11764</name>
    <dbReference type="NCBI Taxonomy" id="1221522"/>
    <lineage>
        <taxon>Bacteria</taxon>
        <taxon>Pseudomonadati</taxon>
        <taxon>Pseudomonadota</taxon>
        <taxon>Gammaproteobacteria</taxon>
        <taxon>Pseudomonadales</taxon>
        <taxon>Pseudomonadaceae</taxon>
        <taxon>Pseudomonas</taxon>
    </lineage>
</organism>
<protein>
    <recommendedName>
        <fullName evidence="6">Competence protein</fullName>
    </recommendedName>
</protein>
<dbReference type="AlphaFoldDB" id="A0A0K1QK63"/>
<evidence type="ECO:0000259" key="2">
    <source>
        <dbReference type="Pfam" id="PF25167"/>
    </source>
</evidence>
<feature type="domain" description="DUF7830" evidence="3">
    <location>
        <begin position="29"/>
        <end position="101"/>
    </location>
</feature>
<evidence type="ECO:0000313" key="5">
    <source>
        <dbReference type="Proteomes" id="UP000017175"/>
    </source>
</evidence>
<evidence type="ECO:0000313" key="4">
    <source>
        <dbReference type="EMBL" id="AKV06098.1"/>
    </source>
</evidence>
<dbReference type="InterPro" id="IPR057152">
    <property type="entry name" value="DUF7830"/>
</dbReference>
<dbReference type="InterPro" id="IPR046099">
    <property type="entry name" value="DUF6035"/>
</dbReference>
<dbReference type="RefSeq" id="WP_017335978.1">
    <property type="nucleotide sequence ID" value="NZ_CP010945.1"/>
</dbReference>
<gene>
    <name evidence="4" type="ORF">B723_06685</name>
</gene>
<feature type="domain" description="DUF6035" evidence="1">
    <location>
        <begin position="112"/>
        <end position="288"/>
    </location>
</feature>
<dbReference type="Pfam" id="PF25169">
    <property type="entry name" value="DUF7830"/>
    <property type="match status" value="1"/>
</dbReference>
<feature type="domain" description="DUF7829" evidence="2">
    <location>
        <begin position="367"/>
        <end position="447"/>
    </location>
</feature>
<dbReference type="OrthoDB" id="1302950at2"/>
<evidence type="ECO:0000259" key="1">
    <source>
        <dbReference type="Pfam" id="PF19500"/>
    </source>
</evidence>
<evidence type="ECO:0008006" key="6">
    <source>
        <dbReference type="Google" id="ProtNLM"/>
    </source>
</evidence>
<dbReference type="Pfam" id="PF19500">
    <property type="entry name" value="DUF6035"/>
    <property type="match status" value="1"/>
</dbReference>